<accession>A0A5B7EEB1</accession>
<sequence length="81" mass="8877">MASQCAHKRHRHAAAMVTPPSPGTEAPRQPPSLSSQTPATETPATSSAKQSFSLLKYCLGDTRNYSLCYLHEYLMEATRNP</sequence>
<proteinExistence type="predicted"/>
<protein>
    <submittedName>
        <fullName evidence="2">Uncharacterized protein</fullName>
    </submittedName>
</protein>
<organism evidence="2 3">
    <name type="scientific">Portunus trituberculatus</name>
    <name type="common">Swimming crab</name>
    <name type="synonym">Neptunus trituberculatus</name>
    <dbReference type="NCBI Taxonomy" id="210409"/>
    <lineage>
        <taxon>Eukaryota</taxon>
        <taxon>Metazoa</taxon>
        <taxon>Ecdysozoa</taxon>
        <taxon>Arthropoda</taxon>
        <taxon>Crustacea</taxon>
        <taxon>Multicrustacea</taxon>
        <taxon>Malacostraca</taxon>
        <taxon>Eumalacostraca</taxon>
        <taxon>Eucarida</taxon>
        <taxon>Decapoda</taxon>
        <taxon>Pleocyemata</taxon>
        <taxon>Brachyura</taxon>
        <taxon>Eubrachyura</taxon>
        <taxon>Portunoidea</taxon>
        <taxon>Portunidae</taxon>
        <taxon>Portuninae</taxon>
        <taxon>Portunus</taxon>
    </lineage>
</organism>
<evidence type="ECO:0000256" key="1">
    <source>
        <dbReference type="SAM" id="MobiDB-lite"/>
    </source>
</evidence>
<reference evidence="2 3" key="1">
    <citation type="submission" date="2019-05" db="EMBL/GenBank/DDBJ databases">
        <title>Another draft genome of Portunus trituberculatus and its Hox gene families provides insights of decapod evolution.</title>
        <authorList>
            <person name="Jeong J.-H."/>
            <person name="Song I."/>
            <person name="Kim S."/>
            <person name="Choi T."/>
            <person name="Kim D."/>
            <person name="Ryu S."/>
            <person name="Kim W."/>
        </authorList>
    </citation>
    <scope>NUCLEOTIDE SEQUENCE [LARGE SCALE GENOMIC DNA]</scope>
    <source>
        <tissue evidence="2">Muscle</tissue>
    </source>
</reference>
<feature type="region of interest" description="Disordered" evidence="1">
    <location>
        <begin position="1"/>
        <end position="48"/>
    </location>
</feature>
<feature type="compositionally biased region" description="Basic residues" evidence="1">
    <location>
        <begin position="1"/>
        <end position="13"/>
    </location>
</feature>
<feature type="compositionally biased region" description="Low complexity" evidence="1">
    <location>
        <begin position="34"/>
        <end position="48"/>
    </location>
</feature>
<dbReference type="EMBL" id="VSRR010002482">
    <property type="protein sequence ID" value="MPC31667.1"/>
    <property type="molecule type" value="Genomic_DNA"/>
</dbReference>
<evidence type="ECO:0000313" key="2">
    <source>
        <dbReference type="EMBL" id="MPC31667.1"/>
    </source>
</evidence>
<gene>
    <name evidence="2" type="ORF">E2C01_024964</name>
</gene>
<evidence type="ECO:0000313" key="3">
    <source>
        <dbReference type="Proteomes" id="UP000324222"/>
    </source>
</evidence>
<keyword evidence="3" id="KW-1185">Reference proteome</keyword>
<name>A0A5B7EEB1_PORTR</name>
<dbReference type="Proteomes" id="UP000324222">
    <property type="component" value="Unassembled WGS sequence"/>
</dbReference>
<dbReference type="AlphaFoldDB" id="A0A5B7EEB1"/>
<comment type="caution">
    <text evidence="2">The sequence shown here is derived from an EMBL/GenBank/DDBJ whole genome shotgun (WGS) entry which is preliminary data.</text>
</comment>